<protein>
    <submittedName>
        <fullName evidence="1">Uncharacterized protein</fullName>
    </submittedName>
</protein>
<comment type="caution">
    <text evidence="1">The sequence shown here is derived from an EMBL/GenBank/DDBJ whole genome shotgun (WGS) entry which is preliminary data.</text>
</comment>
<dbReference type="AlphaFoldDB" id="A0A133KPX1"/>
<dbReference type="PATRIC" id="fig|1398.22.peg.1973"/>
<dbReference type="Proteomes" id="UP000070376">
    <property type="component" value="Unassembled WGS sequence"/>
</dbReference>
<evidence type="ECO:0000313" key="1">
    <source>
        <dbReference type="EMBL" id="KWZ81556.1"/>
    </source>
</evidence>
<dbReference type="RefSeq" id="WP_128890970.1">
    <property type="nucleotide sequence ID" value="NZ_CP010525.1"/>
</dbReference>
<evidence type="ECO:0000313" key="2">
    <source>
        <dbReference type="Proteomes" id="UP000070376"/>
    </source>
</evidence>
<proteinExistence type="predicted"/>
<sequence length="83" mass="9855">MGKQLQEGKYRLSFVDHEKTHNRKPFVQITSSDGTIRQSYSFEKKNQRQIKLNLKNQEILEIHKGFSNEYQNYVILLQPLSKS</sequence>
<accession>A0A133KPX1</accession>
<reference evidence="2" key="1">
    <citation type="submission" date="2016-01" db="EMBL/GenBank/DDBJ databases">
        <authorList>
            <person name="Mitreva M."/>
            <person name="Pepin K.H."/>
            <person name="Mihindukulasuriya K.A."/>
            <person name="Fulton R."/>
            <person name="Fronick C."/>
            <person name="O'Laughlin M."/>
            <person name="Miner T."/>
            <person name="Herter B."/>
            <person name="Rosa B.A."/>
            <person name="Cordes M."/>
            <person name="Tomlinson C."/>
            <person name="Wollam A."/>
            <person name="Palsikar V.B."/>
            <person name="Mardis E.R."/>
            <person name="Wilson R.K."/>
        </authorList>
    </citation>
    <scope>NUCLEOTIDE SEQUENCE [LARGE SCALE GENOMIC DNA]</scope>
    <source>
        <strain evidence="2">GED7749B</strain>
    </source>
</reference>
<gene>
    <name evidence="1" type="ORF">HMPREF3213_01971</name>
</gene>
<organism evidence="1 2">
    <name type="scientific">Heyndrickxia coagulans</name>
    <name type="common">Weizmannia coagulans</name>
    <dbReference type="NCBI Taxonomy" id="1398"/>
    <lineage>
        <taxon>Bacteria</taxon>
        <taxon>Bacillati</taxon>
        <taxon>Bacillota</taxon>
        <taxon>Bacilli</taxon>
        <taxon>Bacillales</taxon>
        <taxon>Bacillaceae</taxon>
        <taxon>Heyndrickxia</taxon>
    </lineage>
</organism>
<name>A0A133KPX1_HEYCO</name>
<dbReference type="EMBL" id="LRPN01000072">
    <property type="protein sequence ID" value="KWZ81556.1"/>
    <property type="molecule type" value="Genomic_DNA"/>
</dbReference>